<dbReference type="GeneID" id="70240267"/>
<gene>
    <name evidence="2" type="ORF">BGW36DRAFT_217389</name>
</gene>
<comment type="caution">
    <text evidence="2">The sequence shown here is derived from an EMBL/GenBank/DDBJ whole genome shotgun (WGS) entry which is preliminary data.</text>
</comment>
<dbReference type="PANTHER" id="PTHR20958:SF6">
    <property type="entry name" value="GLYCINE N-ACYLTRANSFERASE-LIKE PROTEIN"/>
    <property type="match status" value="1"/>
</dbReference>
<dbReference type="PANTHER" id="PTHR20958">
    <property type="entry name" value="GLYCINE N-ACYLTRANSFERASE-LIKE PROTEIN"/>
    <property type="match status" value="1"/>
</dbReference>
<evidence type="ECO:0000313" key="2">
    <source>
        <dbReference type="EMBL" id="KAH8694152.1"/>
    </source>
</evidence>
<proteinExistence type="predicted"/>
<dbReference type="SUPFAM" id="SSF55729">
    <property type="entry name" value="Acyl-CoA N-acyltransferases (Nat)"/>
    <property type="match status" value="1"/>
</dbReference>
<keyword evidence="3" id="KW-1185">Reference proteome</keyword>
<feature type="domain" description="GCN5-related N-acetyltransferase Rv2170-like" evidence="1">
    <location>
        <begin position="278"/>
        <end position="360"/>
    </location>
</feature>
<dbReference type="Proteomes" id="UP001201262">
    <property type="component" value="Unassembled WGS sequence"/>
</dbReference>
<dbReference type="InterPro" id="IPR053225">
    <property type="entry name" value="Acyl-CoA_N-acyltransferase"/>
</dbReference>
<evidence type="ECO:0000313" key="3">
    <source>
        <dbReference type="Proteomes" id="UP001201262"/>
    </source>
</evidence>
<dbReference type="Pfam" id="PF08445">
    <property type="entry name" value="FR47"/>
    <property type="match status" value="1"/>
</dbReference>
<dbReference type="GO" id="GO:0016747">
    <property type="term" value="F:acyltransferase activity, transferring groups other than amino-acyl groups"/>
    <property type="evidence" value="ECO:0007669"/>
    <property type="project" value="InterPro"/>
</dbReference>
<protein>
    <submittedName>
        <fullName evidence="2">Acetyltransferase, GNAT family</fullName>
    </submittedName>
</protein>
<sequence>MSESIQTRFISHNDNPQQSLIPNLERLLPSSTPLLRRIQYDTAQPRNTARYLTTANLTETVQNDDPWLAAYVDLFAGRETQVWVYSSLEAEVMNGDDNSDDEKISSFEGLSEHKQATARHQFRDLLYFINQELMPSYLSHLSTQEAKIEVTPPSQNVIPLHVPPAILLGSLHTGLMQLLFSNGSYTNPEIPSGLKVHRYDVTPYAKYVFGPDVFQTAGGRDHPLPSGYYYGKEGLRPEHVELVRSRTHIPREPHTLLSMPSVVIYESQNTTAEDNCDGDGNAPIAWGFLGFDGSLVTLHVEPEHRGKGLAITLSKAIMRKGMEDGKYGDIMPHLTSTHADVARTNQASRRVMEKVGGRGWMWTVTWTVIEVVD</sequence>
<dbReference type="RefSeq" id="XP_046069822.1">
    <property type="nucleotide sequence ID" value="XM_046209980.1"/>
</dbReference>
<dbReference type="InterPro" id="IPR016181">
    <property type="entry name" value="Acyl_CoA_acyltransferase"/>
</dbReference>
<dbReference type="AlphaFoldDB" id="A0AAD4KLA0"/>
<accession>A0AAD4KLA0</accession>
<dbReference type="EMBL" id="JAJTJA010000009">
    <property type="protein sequence ID" value="KAH8694152.1"/>
    <property type="molecule type" value="Genomic_DNA"/>
</dbReference>
<reference evidence="2" key="1">
    <citation type="submission" date="2021-12" db="EMBL/GenBank/DDBJ databases">
        <title>Convergent genome expansion in fungi linked to evolution of root-endophyte symbiosis.</title>
        <authorList>
            <consortium name="DOE Joint Genome Institute"/>
            <person name="Ke Y.-H."/>
            <person name="Bonito G."/>
            <person name="Liao H.-L."/>
            <person name="Looney B."/>
            <person name="Rojas-Flechas A."/>
            <person name="Nash J."/>
            <person name="Hameed K."/>
            <person name="Schadt C."/>
            <person name="Martin F."/>
            <person name="Crous P.W."/>
            <person name="Miettinen O."/>
            <person name="Magnuson J.K."/>
            <person name="Labbe J."/>
            <person name="Jacobson D."/>
            <person name="Doktycz M.J."/>
            <person name="Veneault-Fourrey C."/>
            <person name="Kuo A."/>
            <person name="Mondo S."/>
            <person name="Calhoun S."/>
            <person name="Riley R."/>
            <person name="Ohm R."/>
            <person name="LaButti K."/>
            <person name="Andreopoulos B."/>
            <person name="Pangilinan J."/>
            <person name="Nolan M."/>
            <person name="Tritt A."/>
            <person name="Clum A."/>
            <person name="Lipzen A."/>
            <person name="Daum C."/>
            <person name="Barry K."/>
            <person name="Grigoriev I.V."/>
            <person name="Vilgalys R."/>
        </authorList>
    </citation>
    <scope>NUCLEOTIDE SEQUENCE</scope>
    <source>
        <strain evidence="2">PMI_201</strain>
    </source>
</reference>
<dbReference type="InterPro" id="IPR013653">
    <property type="entry name" value="GCN5-like_dom"/>
</dbReference>
<dbReference type="Gene3D" id="3.40.630.30">
    <property type="match status" value="1"/>
</dbReference>
<organism evidence="2 3">
    <name type="scientific">Talaromyces proteolyticus</name>
    <dbReference type="NCBI Taxonomy" id="1131652"/>
    <lineage>
        <taxon>Eukaryota</taxon>
        <taxon>Fungi</taxon>
        <taxon>Dikarya</taxon>
        <taxon>Ascomycota</taxon>
        <taxon>Pezizomycotina</taxon>
        <taxon>Eurotiomycetes</taxon>
        <taxon>Eurotiomycetidae</taxon>
        <taxon>Eurotiales</taxon>
        <taxon>Trichocomaceae</taxon>
        <taxon>Talaromyces</taxon>
        <taxon>Talaromyces sect. Bacilispori</taxon>
    </lineage>
</organism>
<name>A0AAD4KLA0_9EURO</name>
<evidence type="ECO:0000259" key="1">
    <source>
        <dbReference type="Pfam" id="PF08445"/>
    </source>
</evidence>